<evidence type="ECO:0000313" key="1">
    <source>
        <dbReference type="EMBL" id="SPN79096.1"/>
    </source>
</evidence>
<reference evidence="1" key="1">
    <citation type="submission" date="2018-03" db="EMBL/GenBank/DDBJ databases">
        <authorList>
            <consortium name="Urmite Genomes"/>
        </authorList>
    </citation>
    <scope>NUCLEOTIDE SEQUENCE [LARGE SCALE GENOMIC DNA]</scope>
    <source>
        <strain evidence="1">IHUMI-27.7</strain>
    </source>
</reference>
<organism evidence="1">
    <name type="scientific">Brazilian cedratvirus IHUMI</name>
    <dbReference type="NCBI Taxonomy" id="2126980"/>
    <lineage>
        <taxon>Viruses</taxon>
        <taxon>Pithoviruses</taxon>
        <taxon>Orthocedratvirinae</taxon>
        <taxon>Alphacedratvirus</taxon>
        <taxon>Alphacedratvirus brasiliense</taxon>
    </lineage>
</organism>
<protein>
    <submittedName>
        <fullName evidence="1">Ankyrin repeat-containing protein</fullName>
    </submittedName>
</protein>
<dbReference type="EMBL" id="LT994651">
    <property type="protein sequence ID" value="SPN79096.1"/>
    <property type="molecule type" value="Genomic_DNA"/>
</dbReference>
<accession>A0A2R8FDQ3</accession>
<feature type="non-terminal residue" evidence="1">
    <location>
        <position position="1"/>
    </location>
</feature>
<dbReference type="Proteomes" id="UP000273054">
    <property type="component" value="Segment"/>
</dbReference>
<evidence type="ECO:0000313" key="2">
    <source>
        <dbReference type="Proteomes" id="UP000273054"/>
    </source>
</evidence>
<sequence>LSLEGEISFARASFAEACVQGESRYIIDYLLSQGYVERSSLAYAACKYNYLDLVKEFYEGEFQLHGFCCSAVEGDALEVLAWIVEQDHRYCSSILYQAMHNHRTKVLRWLPRRQLRKLTRKGLFVAACSAPDMDMFNFLLEKNYLPKQVESVSLKLAQSPHVDMLRILVKEKGWVLDEDMFDAALERGCEQMLSCLLELGCLHADIQELYHTVGEDNVLWLIKNFPLTEQGMLEICTEGPEHVLYHLLKEGCLPESFKGNPDITLVALQETHARVVQEYLQQGYTFYDDVSLRVDGPVSLSWLIENEIGLCPALFYRLVNDAEEELVEKLAEVIDPPDDLFDHIQSLIYDKDIRGKGHTRKVAKLESIAKFIRDW</sequence>
<name>A0A2R8FDQ3_9VIRU</name>
<dbReference type="Gene3D" id="1.25.40.20">
    <property type="entry name" value="Ankyrin repeat-containing domain"/>
    <property type="match status" value="1"/>
</dbReference>
<keyword evidence="2" id="KW-1185">Reference proteome</keyword>
<proteinExistence type="predicted"/>
<gene>
    <name evidence="1" type="ORF">BRZCDTV_155</name>
</gene>
<dbReference type="InterPro" id="IPR036770">
    <property type="entry name" value="Ankyrin_rpt-contain_sf"/>
</dbReference>